<dbReference type="KEGG" id="dti:Desti_4433"/>
<accession>I4CBX4</accession>
<evidence type="ECO:0000313" key="2">
    <source>
        <dbReference type="Proteomes" id="UP000006055"/>
    </source>
</evidence>
<organism evidence="1 2">
    <name type="scientific">Desulfomonile tiedjei (strain ATCC 49306 / DSM 6799 / DCB-1)</name>
    <dbReference type="NCBI Taxonomy" id="706587"/>
    <lineage>
        <taxon>Bacteria</taxon>
        <taxon>Pseudomonadati</taxon>
        <taxon>Thermodesulfobacteriota</taxon>
        <taxon>Desulfomonilia</taxon>
        <taxon>Desulfomonilales</taxon>
        <taxon>Desulfomonilaceae</taxon>
        <taxon>Desulfomonile</taxon>
    </lineage>
</organism>
<gene>
    <name evidence="1" type="ordered locus">Desti_4433</name>
</gene>
<dbReference type="AlphaFoldDB" id="I4CBX4"/>
<protein>
    <submittedName>
        <fullName evidence="1">Uncharacterized protein</fullName>
    </submittedName>
</protein>
<reference evidence="2" key="1">
    <citation type="submission" date="2012-06" db="EMBL/GenBank/DDBJ databases">
        <title>Complete sequence of chromosome of Desulfomonile tiedjei DSM 6799.</title>
        <authorList>
            <person name="Lucas S."/>
            <person name="Copeland A."/>
            <person name="Lapidus A."/>
            <person name="Glavina del Rio T."/>
            <person name="Dalin E."/>
            <person name="Tice H."/>
            <person name="Bruce D."/>
            <person name="Goodwin L."/>
            <person name="Pitluck S."/>
            <person name="Peters L."/>
            <person name="Ovchinnikova G."/>
            <person name="Zeytun A."/>
            <person name="Lu M."/>
            <person name="Kyrpides N."/>
            <person name="Mavromatis K."/>
            <person name="Ivanova N."/>
            <person name="Brettin T."/>
            <person name="Detter J.C."/>
            <person name="Han C."/>
            <person name="Larimer F."/>
            <person name="Land M."/>
            <person name="Hauser L."/>
            <person name="Markowitz V."/>
            <person name="Cheng J.-F."/>
            <person name="Hugenholtz P."/>
            <person name="Woyke T."/>
            <person name="Wu D."/>
            <person name="Spring S."/>
            <person name="Schroeder M."/>
            <person name="Brambilla E."/>
            <person name="Klenk H.-P."/>
            <person name="Eisen J.A."/>
        </authorList>
    </citation>
    <scope>NUCLEOTIDE SEQUENCE [LARGE SCALE GENOMIC DNA]</scope>
    <source>
        <strain evidence="2">ATCC 49306 / DSM 6799 / DCB-1</strain>
    </source>
</reference>
<dbReference type="OrthoDB" id="9802833at2"/>
<name>I4CBX4_DESTA</name>
<evidence type="ECO:0000313" key="1">
    <source>
        <dbReference type="EMBL" id="AFM27065.1"/>
    </source>
</evidence>
<dbReference type="RefSeq" id="WP_014812180.1">
    <property type="nucleotide sequence ID" value="NC_018025.1"/>
</dbReference>
<keyword evidence="2" id="KW-1185">Reference proteome</keyword>
<sequence>MKDDRLYFVHILECIDHILQFTIDGTNSFLADRKTQVSGTQALIPKGRDNTWK</sequence>
<dbReference type="HOGENOM" id="CLU_3060941_0_0_7"/>
<dbReference type="STRING" id="706587.Desti_4433"/>
<dbReference type="Proteomes" id="UP000006055">
    <property type="component" value="Chromosome"/>
</dbReference>
<dbReference type="eggNOG" id="COG2361">
    <property type="taxonomic scope" value="Bacteria"/>
</dbReference>
<proteinExistence type="predicted"/>
<dbReference type="EMBL" id="CP003360">
    <property type="protein sequence ID" value="AFM27065.1"/>
    <property type="molecule type" value="Genomic_DNA"/>
</dbReference>